<dbReference type="EMBL" id="LOEE01000021">
    <property type="protein sequence ID" value="KXG76784.1"/>
    <property type="molecule type" value="Genomic_DNA"/>
</dbReference>
<evidence type="ECO:0000313" key="3">
    <source>
        <dbReference type="Proteomes" id="UP000070456"/>
    </source>
</evidence>
<sequence>MKRNSCQKRFILKFLVFLMIFALLFHSFELSALAGNENKNNDFDFQSAWNSAHDMSQNFFTVLPPIYNNGNTIIKIQWKNNGKNHKEAWFSLDKNNIKHYKERTHGNSDTDFTDEILLTSAEVRNYPYLYILLKEGNGNGSSYKKAQITIEEFILENSTKAPLNMLKTVSKNQFLVNEEFTINYKIQPLPIPIEKIIPESYLKDKEIVLVIDVSGSMNWDLSGHATNNHASKRMTITKNAVKLFVDKLKNDPRVKIGVVAYSSKADGMKVSGNDFIRLTNQSHYNGLINTINGLTAEGGTNIGDGLRRAYYLLKNSSDHQARKYIVLMTDGQPTAFSYDQINKANAWWNWEVIGYTKEGYSTSYVRDIYSTTFKTADGDGNKYYVNYGDYDHKGLALDYACELGKKISSEDFRIDSFIVGFSNDIHKNKLQKIADVTKGFYREAKTAEDINFVYEQLADQIQSDLPIHGIKFQETFPDGIQIVEVSNGLALNGQTVTGDIGNILYKLNKQTNQFEAQPFEFSIKVKGMKAGNYILGRDTSYIDYIDIDGTESKKAFPEIAVSIYGGQPLITLTNIMGEKDVFRIGRANPKFTFDITEADAERVEFVFEIDEIAQSILEGYYQIQTIPSSAVLRKNNIVLRSSNTAQPIIIHPITSNRFSIVIPDGLPLGNNYQIEFGLKINASNPGSIKVKVIQYRVVKASEVYVEYGTPEVYDINLVDMPVLQ</sequence>
<feature type="domain" description="VWFA" evidence="1">
    <location>
        <begin position="206"/>
        <end position="461"/>
    </location>
</feature>
<dbReference type="InterPro" id="IPR036465">
    <property type="entry name" value="vWFA_dom_sf"/>
</dbReference>
<comment type="caution">
    <text evidence="2">The sequence shown here is derived from an EMBL/GenBank/DDBJ whole genome shotgun (WGS) entry which is preliminary data.</text>
</comment>
<dbReference type="Pfam" id="PF13519">
    <property type="entry name" value="VWA_2"/>
    <property type="match status" value="1"/>
</dbReference>
<dbReference type="InterPro" id="IPR002035">
    <property type="entry name" value="VWF_A"/>
</dbReference>
<dbReference type="SMART" id="SM00327">
    <property type="entry name" value="VWA"/>
    <property type="match status" value="1"/>
</dbReference>
<dbReference type="PANTHER" id="PTHR10579">
    <property type="entry name" value="CALCIUM-ACTIVATED CHLORIDE CHANNEL REGULATOR"/>
    <property type="match status" value="1"/>
</dbReference>
<organism evidence="2 3">
    <name type="scientific">Thermotalea metallivorans</name>
    <dbReference type="NCBI Taxonomy" id="520762"/>
    <lineage>
        <taxon>Bacteria</taxon>
        <taxon>Bacillati</taxon>
        <taxon>Bacillota</taxon>
        <taxon>Clostridia</taxon>
        <taxon>Peptostreptococcales</taxon>
        <taxon>Thermotaleaceae</taxon>
        <taxon>Thermotalea</taxon>
    </lineage>
</organism>
<dbReference type="InterPro" id="IPR051266">
    <property type="entry name" value="CLCR"/>
</dbReference>
<dbReference type="Proteomes" id="UP000070456">
    <property type="component" value="Unassembled WGS sequence"/>
</dbReference>
<dbReference type="AlphaFoldDB" id="A0A140L8A9"/>
<dbReference type="Gene3D" id="3.40.50.410">
    <property type="entry name" value="von Willebrand factor, type A domain"/>
    <property type="match status" value="1"/>
</dbReference>
<dbReference type="PATRIC" id="fig|520762.4.peg.870"/>
<dbReference type="PANTHER" id="PTHR10579:SF43">
    <property type="entry name" value="ZINC FINGER (C3HC4-TYPE RING FINGER) FAMILY PROTEIN"/>
    <property type="match status" value="1"/>
</dbReference>
<evidence type="ECO:0000259" key="1">
    <source>
        <dbReference type="PROSITE" id="PS50234"/>
    </source>
</evidence>
<protein>
    <recommendedName>
        <fullName evidence="1">VWFA domain-containing protein</fullName>
    </recommendedName>
</protein>
<gene>
    <name evidence="2" type="ORF">AN619_07760</name>
</gene>
<dbReference type="STRING" id="520762.AN619_07760"/>
<dbReference type="OrthoDB" id="1656124at2"/>
<dbReference type="CDD" id="cd00198">
    <property type="entry name" value="vWFA"/>
    <property type="match status" value="1"/>
</dbReference>
<evidence type="ECO:0000313" key="2">
    <source>
        <dbReference type="EMBL" id="KXG76784.1"/>
    </source>
</evidence>
<accession>A0A140L8A9</accession>
<reference evidence="2 3" key="1">
    <citation type="submission" date="2015-12" db="EMBL/GenBank/DDBJ databases">
        <title>Draft genome sequence of the thermoanaerobe Thermotalea metallivorans, an isolate from the runoff channel of the Great Artesian Basin, Australia.</title>
        <authorList>
            <person name="Patel B.K."/>
        </authorList>
    </citation>
    <scope>NUCLEOTIDE SEQUENCE [LARGE SCALE GENOMIC DNA]</scope>
    <source>
        <strain evidence="2 3">B2-1</strain>
    </source>
</reference>
<name>A0A140L8A9_9FIRM</name>
<keyword evidence="3" id="KW-1185">Reference proteome</keyword>
<dbReference type="RefSeq" id="WP_068555159.1">
    <property type="nucleotide sequence ID" value="NZ_LOEE01000021.1"/>
</dbReference>
<dbReference type="SUPFAM" id="SSF53300">
    <property type="entry name" value="vWA-like"/>
    <property type="match status" value="1"/>
</dbReference>
<dbReference type="PROSITE" id="PS50234">
    <property type="entry name" value="VWFA"/>
    <property type="match status" value="1"/>
</dbReference>
<proteinExistence type="predicted"/>